<protein>
    <submittedName>
        <fullName evidence="1">Uncharacterized protein</fullName>
    </submittedName>
</protein>
<accession>X1J0F5</accession>
<gene>
    <name evidence="1" type="ORF">S03H2_55074</name>
</gene>
<dbReference type="AlphaFoldDB" id="X1J0F5"/>
<comment type="caution">
    <text evidence="1">The sequence shown here is derived from an EMBL/GenBank/DDBJ whole genome shotgun (WGS) entry which is preliminary data.</text>
</comment>
<evidence type="ECO:0000313" key="1">
    <source>
        <dbReference type="EMBL" id="GAH71834.1"/>
    </source>
</evidence>
<name>X1J0F5_9ZZZZ</name>
<proteinExistence type="predicted"/>
<feature type="non-terminal residue" evidence="1">
    <location>
        <position position="121"/>
    </location>
</feature>
<organism evidence="1">
    <name type="scientific">marine sediment metagenome</name>
    <dbReference type="NCBI Taxonomy" id="412755"/>
    <lineage>
        <taxon>unclassified sequences</taxon>
        <taxon>metagenomes</taxon>
        <taxon>ecological metagenomes</taxon>
    </lineage>
</organism>
<dbReference type="EMBL" id="BARU01035157">
    <property type="protein sequence ID" value="GAH71834.1"/>
    <property type="molecule type" value="Genomic_DNA"/>
</dbReference>
<reference evidence="1" key="1">
    <citation type="journal article" date="2014" name="Front. Microbiol.">
        <title>High frequency of phylogenetically diverse reductive dehalogenase-homologous genes in deep subseafloor sedimentary metagenomes.</title>
        <authorList>
            <person name="Kawai M."/>
            <person name="Futagami T."/>
            <person name="Toyoda A."/>
            <person name="Takaki Y."/>
            <person name="Nishi S."/>
            <person name="Hori S."/>
            <person name="Arai W."/>
            <person name="Tsubouchi T."/>
            <person name="Morono Y."/>
            <person name="Uchiyama I."/>
            <person name="Ito T."/>
            <person name="Fujiyama A."/>
            <person name="Inagaki F."/>
            <person name="Takami H."/>
        </authorList>
    </citation>
    <scope>NUCLEOTIDE SEQUENCE</scope>
    <source>
        <strain evidence="1">Expedition CK06-06</strain>
    </source>
</reference>
<sequence length="121" mass="13785">MKEIDRIEGAKWLQAFWLLRDQVGPIIHRVSQAEDGSTEEKLAAFSEALEKLPVIFNSMKQTPKPKPKELRTVKKLEESALDAYIKSCEWGIKSLNDPSRAKYSAIVFQTSLAESYWKISA</sequence>